<evidence type="ECO:0000313" key="5">
    <source>
        <dbReference type="EMBL" id="KAB5603605.1"/>
    </source>
</evidence>
<dbReference type="SMART" id="SM00382">
    <property type="entry name" value="AAA"/>
    <property type="match status" value="1"/>
</dbReference>
<evidence type="ECO:0000256" key="1">
    <source>
        <dbReference type="ARBA" id="ARBA00022448"/>
    </source>
</evidence>
<proteinExistence type="predicted"/>
<dbReference type="Proteomes" id="UP000326336">
    <property type="component" value="Unassembled WGS sequence"/>
</dbReference>
<organism evidence="5 6">
    <name type="scientific">Bifidobacterium jacchi</name>
    <dbReference type="NCBI Taxonomy" id="2490545"/>
    <lineage>
        <taxon>Bacteria</taxon>
        <taxon>Bacillati</taxon>
        <taxon>Actinomycetota</taxon>
        <taxon>Actinomycetes</taxon>
        <taxon>Bifidobacteriales</taxon>
        <taxon>Bifidobacteriaceae</taxon>
        <taxon>Bifidobacterium</taxon>
    </lineage>
</organism>
<dbReference type="GO" id="GO:0005524">
    <property type="term" value="F:ATP binding"/>
    <property type="evidence" value="ECO:0007669"/>
    <property type="project" value="UniProtKB-KW"/>
</dbReference>
<dbReference type="SUPFAM" id="SSF52540">
    <property type="entry name" value="P-loop containing nucleoside triphosphate hydrolases"/>
    <property type="match status" value="1"/>
</dbReference>
<gene>
    <name evidence="5" type="ORF">EHS19_10300</name>
</gene>
<name>A0A5N5RC97_9BIFI</name>
<feature type="domain" description="ABC transporter" evidence="4">
    <location>
        <begin position="39"/>
        <end position="276"/>
    </location>
</feature>
<dbReference type="Gene3D" id="3.40.50.300">
    <property type="entry name" value="P-loop containing nucleotide triphosphate hydrolases"/>
    <property type="match status" value="1"/>
</dbReference>
<dbReference type="PROSITE" id="PS00211">
    <property type="entry name" value="ABC_TRANSPORTER_1"/>
    <property type="match status" value="1"/>
</dbReference>
<dbReference type="InterPro" id="IPR027417">
    <property type="entry name" value="P-loop_NTPase"/>
</dbReference>
<dbReference type="PANTHER" id="PTHR24220:SF685">
    <property type="entry name" value="ABC TRANSPORTER RELATED"/>
    <property type="match status" value="1"/>
</dbReference>
<keyword evidence="1" id="KW-0813">Transport</keyword>
<accession>A0A5N5RC97</accession>
<keyword evidence="2" id="KW-0547">Nucleotide-binding</keyword>
<keyword evidence="6" id="KW-1185">Reference proteome</keyword>
<keyword evidence="3 5" id="KW-0067">ATP-binding</keyword>
<dbReference type="GO" id="GO:0022857">
    <property type="term" value="F:transmembrane transporter activity"/>
    <property type="evidence" value="ECO:0007669"/>
    <property type="project" value="UniProtKB-ARBA"/>
</dbReference>
<dbReference type="RefSeq" id="WP_151917667.1">
    <property type="nucleotide sequence ID" value="NZ_RQSP01000075.1"/>
</dbReference>
<protein>
    <submittedName>
        <fullName evidence="5">ATP-binding cassette domain-containing protein</fullName>
    </submittedName>
</protein>
<dbReference type="FunFam" id="3.40.50.300:FF:000032">
    <property type="entry name" value="Export ABC transporter ATP-binding protein"/>
    <property type="match status" value="1"/>
</dbReference>
<evidence type="ECO:0000256" key="2">
    <source>
        <dbReference type="ARBA" id="ARBA00022741"/>
    </source>
</evidence>
<comment type="caution">
    <text evidence="5">The sequence shown here is derived from an EMBL/GenBank/DDBJ whole genome shotgun (WGS) entry which is preliminary data.</text>
</comment>
<dbReference type="InterPro" id="IPR015854">
    <property type="entry name" value="ABC_transpr_LolD-like"/>
</dbReference>
<dbReference type="PANTHER" id="PTHR24220">
    <property type="entry name" value="IMPORT ATP-BINDING PROTEIN"/>
    <property type="match status" value="1"/>
</dbReference>
<evidence type="ECO:0000256" key="3">
    <source>
        <dbReference type="ARBA" id="ARBA00022840"/>
    </source>
</evidence>
<dbReference type="InterPro" id="IPR017911">
    <property type="entry name" value="MacB-like_ATP-bd"/>
</dbReference>
<reference evidence="5 6" key="1">
    <citation type="journal article" date="2019" name="Int. J. Syst. Evol. Microbiol.">
        <title>Bifidobacterium jacchi sp. nov., isolated from the faeces of a baby common marmoset (Callithrix jacchus).</title>
        <authorList>
            <person name="Modesto M."/>
            <person name="Watanabe K."/>
            <person name="Arita M."/>
            <person name="Satti M."/>
            <person name="Oki K."/>
            <person name="Sciavilla P."/>
            <person name="Patavino C."/>
            <person name="Camma C."/>
            <person name="Michelini S."/>
            <person name="Sgorbati B."/>
            <person name="Mattarelli P."/>
        </authorList>
    </citation>
    <scope>NUCLEOTIDE SEQUENCE [LARGE SCALE GENOMIC DNA]</scope>
    <source>
        <strain evidence="5 6">MRM 9.3</strain>
    </source>
</reference>
<dbReference type="EMBL" id="RQSP01000075">
    <property type="protein sequence ID" value="KAB5603605.1"/>
    <property type="molecule type" value="Genomic_DNA"/>
</dbReference>
<dbReference type="CDD" id="cd03255">
    <property type="entry name" value="ABC_MJ0796_LolCDE_FtsE"/>
    <property type="match status" value="1"/>
</dbReference>
<dbReference type="AlphaFoldDB" id="A0A5N5RC97"/>
<dbReference type="InterPro" id="IPR003439">
    <property type="entry name" value="ABC_transporter-like_ATP-bd"/>
</dbReference>
<dbReference type="InterPro" id="IPR003593">
    <property type="entry name" value="AAA+_ATPase"/>
</dbReference>
<dbReference type="GO" id="GO:0016887">
    <property type="term" value="F:ATP hydrolysis activity"/>
    <property type="evidence" value="ECO:0007669"/>
    <property type="project" value="InterPro"/>
</dbReference>
<sequence length="319" mass="33988">MEYDVKQAAAFSPAQAGARPQSVQSGGQSGNRTVYPAAIEAIDLVKDYGRGDNVVHALRGVNVRFEQGRFTAIMGPSGSGKSTLMHTLAGLDSATSGHIMFDGSDITRMGDDQLTMLRRNRIGFIFQSFNLLPMFTAEQNILMPLTLAGAKPDRRWFRQLVETLGLADRLDHRPNELSGGQQQRVAIARALIAKPAIVFADEPTGNLDSVSSAEVLSFLKRSVRELGQTIIMVTHDAVAASYADRAIVFADGRIVADVPHPNAEQMNELLMAERASATRSIGTARPASSASFASPVPNAPNAASAVAPKIASNAAPTAF</sequence>
<dbReference type="GO" id="GO:0098796">
    <property type="term" value="C:membrane protein complex"/>
    <property type="evidence" value="ECO:0007669"/>
    <property type="project" value="UniProtKB-ARBA"/>
</dbReference>
<dbReference type="OrthoDB" id="3176024at2"/>
<dbReference type="Pfam" id="PF00005">
    <property type="entry name" value="ABC_tran"/>
    <property type="match status" value="1"/>
</dbReference>
<dbReference type="GO" id="GO:0005886">
    <property type="term" value="C:plasma membrane"/>
    <property type="evidence" value="ECO:0007669"/>
    <property type="project" value="TreeGrafter"/>
</dbReference>
<dbReference type="InterPro" id="IPR017871">
    <property type="entry name" value="ABC_transporter-like_CS"/>
</dbReference>
<dbReference type="PROSITE" id="PS50893">
    <property type="entry name" value="ABC_TRANSPORTER_2"/>
    <property type="match status" value="1"/>
</dbReference>
<evidence type="ECO:0000259" key="4">
    <source>
        <dbReference type="PROSITE" id="PS50893"/>
    </source>
</evidence>
<evidence type="ECO:0000313" key="6">
    <source>
        <dbReference type="Proteomes" id="UP000326336"/>
    </source>
</evidence>